<dbReference type="CDD" id="cd02035">
    <property type="entry name" value="ArsA"/>
    <property type="match status" value="2"/>
</dbReference>
<name>A0A7S4A6K7_9STRA</name>
<evidence type="ECO:0000313" key="2">
    <source>
        <dbReference type="EMBL" id="CAE0705181.1"/>
    </source>
</evidence>
<feature type="domain" description="ArsA/GET3 Anion-transporting ATPase-like" evidence="1">
    <location>
        <begin position="37"/>
        <end position="319"/>
    </location>
</feature>
<dbReference type="OrthoDB" id="1770at2759"/>
<dbReference type="InterPro" id="IPR016300">
    <property type="entry name" value="ATPase_ArsA/GET3"/>
</dbReference>
<dbReference type="EMBL" id="HBIW01023911">
    <property type="protein sequence ID" value="CAE0705181.1"/>
    <property type="molecule type" value="Transcribed_RNA"/>
</dbReference>
<accession>A0A7S4A6K7</accession>
<dbReference type="NCBIfam" id="TIGR00345">
    <property type="entry name" value="GET3_arsA_TRC40"/>
    <property type="match status" value="2"/>
</dbReference>
<evidence type="ECO:0000259" key="1">
    <source>
        <dbReference type="Pfam" id="PF02374"/>
    </source>
</evidence>
<evidence type="ECO:0000313" key="4">
    <source>
        <dbReference type="Proteomes" id="UP000789595"/>
    </source>
</evidence>
<dbReference type="Pfam" id="PF02374">
    <property type="entry name" value="ArsA_ATPase"/>
    <property type="match status" value="2"/>
</dbReference>
<dbReference type="InterPro" id="IPR025723">
    <property type="entry name" value="ArsA/GET3_ATPase-like"/>
</dbReference>
<proteinExistence type="predicted"/>
<evidence type="ECO:0000313" key="3">
    <source>
        <dbReference type="EMBL" id="CAH0366619.1"/>
    </source>
</evidence>
<dbReference type="Gene3D" id="3.40.50.300">
    <property type="entry name" value="P-loop containing nucleotide triphosphate hydrolases"/>
    <property type="match status" value="2"/>
</dbReference>
<dbReference type="GO" id="GO:0016887">
    <property type="term" value="F:ATP hydrolysis activity"/>
    <property type="evidence" value="ECO:0007669"/>
    <property type="project" value="InterPro"/>
</dbReference>
<organism evidence="2">
    <name type="scientific">Pelagomonas calceolata</name>
    <dbReference type="NCBI Taxonomy" id="35677"/>
    <lineage>
        <taxon>Eukaryota</taxon>
        <taxon>Sar</taxon>
        <taxon>Stramenopiles</taxon>
        <taxon>Ochrophyta</taxon>
        <taxon>Pelagophyceae</taxon>
        <taxon>Pelagomonadales</taxon>
        <taxon>Pelagomonadaceae</taxon>
        <taxon>Pelagomonas</taxon>
    </lineage>
</organism>
<sequence length="690" mass="72995">MRWCTLIAAASAFAPAPARRRLAPLRGGLSIDDGVSLLFVGGKGGVGKTSVSAAIAQRWSREGGRVLIVSTDPAHSLGDAVQKELKSTPIRIADGLDAVEVDADGAMAEWRKAVEAFDAESFAGRYGPLGVEAVRALGADEFVELLANPPPGVDELVALADILKYARDDTYDRVVVDTAPTGHALRLLDLPDFADEFVDRLLRLRDRVGSLASLAGSFGLGGAVDSVASDIDSVAGKLDDLRDKISAVRSALADGSRTEFLAVCLPTKLAFAETTRLARDLAQNTRGGGIKLKTVVVNRVVDEATFGDQQVQRLATRQRLLLDRYLKKELRGTLCTEAPLATSGQELVGVFGLRFFGGPLFSDWTDLFAPSKSSKLIVCGGKGGVGKTTVAASLAVAFADQGLSTAIVSTDPAHSLGDALDLTLGKELTEVDTYGASAKLVALEVDADSTARDAASVLASNLGEKLRQSGADSGLADLADAFETPPPGLDELVSLLRVLELLRSKEYDRVVLDTAPTGHTLRLLALPELLDDFAERAAAARDRLKRNPLVGAALASLSGNVDDSIEEARDRVRELQDDAFAMDAVLKNADRCEFVMVAAPTDLSLTETDDLKRSLDESGVKAQRLVVNGILDEAACKNFASSSLQTQRENLEALDSLARELSLSIATAPQFDEDLDGLEGLEALGGALFK</sequence>
<dbReference type="GO" id="GO:0071816">
    <property type="term" value="P:tail-anchored membrane protein insertion into ER membrane"/>
    <property type="evidence" value="ECO:0007669"/>
    <property type="project" value="TreeGrafter"/>
</dbReference>
<protein>
    <recommendedName>
        <fullName evidence="1">ArsA/GET3 Anion-transporting ATPase-like domain-containing protein</fullName>
    </recommendedName>
</protein>
<dbReference type="GO" id="GO:0005524">
    <property type="term" value="F:ATP binding"/>
    <property type="evidence" value="ECO:0007669"/>
    <property type="project" value="InterPro"/>
</dbReference>
<keyword evidence="4" id="KW-1185">Reference proteome</keyword>
<reference evidence="3" key="2">
    <citation type="submission" date="2021-11" db="EMBL/GenBank/DDBJ databases">
        <authorList>
            <consortium name="Genoscope - CEA"/>
            <person name="William W."/>
        </authorList>
    </citation>
    <scope>NUCLEOTIDE SEQUENCE</scope>
</reference>
<dbReference type="GO" id="GO:0043529">
    <property type="term" value="C:GET complex"/>
    <property type="evidence" value="ECO:0007669"/>
    <property type="project" value="TreeGrafter"/>
</dbReference>
<dbReference type="Proteomes" id="UP000789595">
    <property type="component" value="Unassembled WGS sequence"/>
</dbReference>
<dbReference type="SUPFAM" id="SSF52540">
    <property type="entry name" value="P-loop containing nucleoside triphosphate hydrolases"/>
    <property type="match status" value="2"/>
</dbReference>
<dbReference type="PANTHER" id="PTHR10803">
    <property type="entry name" value="ARSENICAL PUMP-DRIVING ATPASE ARSENITE-TRANSLOCATING ATPASE"/>
    <property type="match status" value="1"/>
</dbReference>
<dbReference type="AlphaFoldDB" id="A0A7S4A6K7"/>
<dbReference type="EMBL" id="CAKKNE010000001">
    <property type="protein sequence ID" value="CAH0366619.1"/>
    <property type="molecule type" value="Genomic_DNA"/>
</dbReference>
<gene>
    <name evidence="2" type="ORF">PCAL00307_LOCUS20629</name>
    <name evidence="3" type="ORF">PECAL_1P31220</name>
</gene>
<feature type="domain" description="ArsA/GET3 Anion-transporting ATPase-like" evidence="1">
    <location>
        <begin position="375"/>
        <end position="688"/>
    </location>
</feature>
<reference evidence="2" key="1">
    <citation type="submission" date="2021-01" db="EMBL/GenBank/DDBJ databases">
        <authorList>
            <person name="Corre E."/>
            <person name="Pelletier E."/>
            <person name="Niang G."/>
            <person name="Scheremetjew M."/>
            <person name="Finn R."/>
            <person name="Kale V."/>
            <person name="Holt S."/>
            <person name="Cochrane G."/>
            <person name="Meng A."/>
            <person name="Brown T."/>
            <person name="Cohen L."/>
        </authorList>
    </citation>
    <scope>NUCLEOTIDE SEQUENCE</scope>
    <source>
        <strain evidence="2">CCMP1756</strain>
    </source>
</reference>
<dbReference type="PANTHER" id="PTHR10803:SF0">
    <property type="entry name" value="ATPASE GET3B"/>
    <property type="match status" value="1"/>
</dbReference>
<dbReference type="InterPro" id="IPR027417">
    <property type="entry name" value="P-loop_NTPase"/>
</dbReference>